<organism evidence="8 9">
    <name type="scientific">Capnocytophaga cynodegmi</name>
    <dbReference type="NCBI Taxonomy" id="28189"/>
    <lineage>
        <taxon>Bacteria</taxon>
        <taxon>Pseudomonadati</taxon>
        <taxon>Bacteroidota</taxon>
        <taxon>Flavobacteriia</taxon>
        <taxon>Flavobacteriales</taxon>
        <taxon>Flavobacteriaceae</taxon>
        <taxon>Capnocytophaga</taxon>
    </lineage>
</organism>
<proteinExistence type="predicted"/>
<evidence type="ECO:0000256" key="3">
    <source>
        <dbReference type="ARBA" id="ARBA00022729"/>
    </source>
</evidence>
<feature type="domain" description="Bacterial surface antigen (D15)" evidence="7">
    <location>
        <begin position="413"/>
        <end position="830"/>
    </location>
</feature>
<comment type="subcellular location">
    <subcellularLocation>
        <location evidence="1">Membrane</location>
    </subcellularLocation>
</comment>
<dbReference type="EMBL" id="CDOD01000004">
    <property type="protein sequence ID" value="CEN32807.1"/>
    <property type="molecule type" value="Genomic_DNA"/>
</dbReference>
<dbReference type="Proteomes" id="UP000038055">
    <property type="component" value="Unassembled WGS sequence"/>
</dbReference>
<dbReference type="Gene3D" id="2.40.160.50">
    <property type="entry name" value="membrane protein fhac: a member of the omp85/tpsb transporter family"/>
    <property type="match status" value="1"/>
</dbReference>
<evidence type="ECO:0000256" key="6">
    <source>
        <dbReference type="SAM" id="SignalP"/>
    </source>
</evidence>
<dbReference type="AlphaFoldDB" id="A0A0B7H4H9"/>
<keyword evidence="3 6" id="KW-0732">Signal</keyword>
<feature type="signal peptide" evidence="6">
    <location>
        <begin position="1"/>
        <end position="22"/>
    </location>
</feature>
<evidence type="ECO:0000256" key="2">
    <source>
        <dbReference type="ARBA" id="ARBA00022692"/>
    </source>
</evidence>
<evidence type="ECO:0000313" key="8">
    <source>
        <dbReference type="EMBL" id="CEN32807.1"/>
    </source>
</evidence>
<evidence type="ECO:0000256" key="1">
    <source>
        <dbReference type="ARBA" id="ARBA00004370"/>
    </source>
</evidence>
<dbReference type="InterPro" id="IPR000184">
    <property type="entry name" value="Bac_surfAg_D15"/>
</dbReference>
<evidence type="ECO:0000256" key="5">
    <source>
        <dbReference type="ARBA" id="ARBA00023237"/>
    </source>
</evidence>
<dbReference type="Pfam" id="PF01103">
    <property type="entry name" value="Omp85"/>
    <property type="match status" value="1"/>
</dbReference>
<dbReference type="STRING" id="28189.CCYN74_110049"/>
<name>A0A0B7H4H9_9FLAO</name>
<protein>
    <recommendedName>
        <fullName evidence="7">Bacterial surface antigen (D15) domain-containing protein</fullName>
    </recommendedName>
</protein>
<feature type="chain" id="PRO_5002115658" description="Bacterial surface antigen (D15) domain-containing protein" evidence="6">
    <location>
        <begin position="23"/>
        <end position="852"/>
    </location>
</feature>
<keyword evidence="4" id="KW-0472">Membrane</keyword>
<dbReference type="PROSITE" id="PS51257">
    <property type="entry name" value="PROKAR_LIPOPROTEIN"/>
    <property type="match status" value="1"/>
</dbReference>
<evidence type="ECO:0000256" key="4">
    <source>
        <dbReference type="ARBA" id="ARBA00023136"/>
    </source>
</evidence>
<dbReference type="PANTHER" id="PTHR12815:SF47">
    <property type="entry name" value="TRANSLOCATION AND ASSEMBLY MODULE SUBUNIT TAMA"/>
    <property type="match status" value="1"/>
</dbReference>
<evidence type="ECO:0000313" key="9">
    <source>
        <dbReference type="Proteomes" id="UP000038055"/>
    </source>
</evidence>
<keyword evidence="5" id="KW-0998">Cell outer membrane</keyword>
<keyword evidence="9" id="KW-1185">Reference proteome</keyword>
<evidence type="ECO:0000259" key="7">
    <source>
        <dbReference type="Pfam" id="PF01103"/>
    </source>
</evidence>
<dbReference type="InterPro" id="IPR039910">
    <property type="entry name" value="D15-like"/>
</dbReference>
<sequence>MRLFLPKILLFALISILLSACNAVKRVPENSYLLQENTIYVNDKKTEDAKINNFILQKPNSALFGLPLGLYIYNAAKPNPEEDFQDWLDEHPKWNNTLERILSQKQVERLKKSFFVSGIHRQLKNIGDAPVILDDSKTKSSVNYLKSYHNSIGYFNSVVKDSVIYNPKNKKKRAIVSYHINTGERYYLDTLKTSIASSEIDSVYNLHLQKSFLKSGNPYQLSDFNKERTRLGSLFRNNGFYTFQQSSINFEVERDTIQENKDQKLDVTTVIDDLIERDGDIITKKTYKVHRLNNIRIFTDYDYTMDSKSLDSVSYKDITIFYKDKLKYRPRILKMASALEKGAIYSDENRGLTYKQINNLRIFKYPNIEFKYAENDTLQKSLDANIYLAPLDKFSLRLTNEIKRSEIEQIGITLGTSFATRNAFRRSEILELNLQGTFASQRNSDDKRFFNMSEISGDIRLVFPEIVFLFNTSKIIPYSMTPQTMLQMGTSYQTNIGLDKQNVTGVLRYSWNPRNDKSVLDLLNVQYVHNLNPGNFFNIYRSTYDRLNTIAKKYALDPSYWDSEGNLIVERGTSGFFNDIINQKVTLNEEDITPILSIGQRQERLTRNDFILSTSFTYIFNNNSQFFQRDFSQFRVKLESAGSLLNLFSSLYGVVKEGNNPRKFLGVEYAQFIKTEIDYIKHWPIGEQSSLAFRSFLGVAIPYGNSKNVPFSQSYFAGGSSDNRGWRAYSLGPGSSESILDYNEANMKLTLNLEYRFPIAGAFKGAIFTDAGNIWNVLDDVSFDSYKFKNFSSLKDIGISSGLGLRYDFGFFVFRLDVANRIYNPANSMKNRWFTDVSLKNLVYNIGINYPF</sequence>
<dbReference type="GO" id="GO:0019867">
    <property type="term" value="C:outer membrane"/>
    <property type="evidence" value="ECO:0007669"/>
    <property type="project" value="InterPro"/>
</dbReference>
<reference evidence="9" key="1">
    <citation type="submission" date="2015-01" db="EMBL/GenBank/DDBJ databases">
        <authorList>
            <person name="MANFREDI Pablo"/>
        </authorList>
    </citation>
    <scope>NUCLEOTIDE SEQUENCE [LARGE SCALE GENOMIC DNA]</scope>
    <source>
        <strain evidence="9">Ccyn2B</strain>
    </source>
</reference>
<accession>A0A0B7H4H9</accession>
<gene>
    <name evidence="8" type="ORF">CCYN2B_120103</name>
</gene>
<dbReference type="eggNOG" id="COG4775">
    <property type="taxonomic scope" value="Bacteria"/>
</dbReference>
<keyword evidence="2" id="KW-0812">Transmembrane</keyword>
<dbReference type="PANTHER" id="PTHR12815">
    <property type="entry name" value="SORTING AND ASSEMBLY MACHINERY SAMM50 PROTEIN FAMILY MEMBER"/>
    <property type="match status" value="1"/>
</dbReference>